<keyword evidence="4" id="KW-1185">Reference proteome</keyword>
<dbReference type="PANTHER" id="PTHR47791:SF3">
    <property type="entry name" value="MEIOTICALLY UP-REGULATED GENE 191 PROTEIN"/>
    <property type="match status" value="1"/>
</dbReference>
<feature type="region of interest" description="Disordered" evidence="1">
    <location>
        <begin position="359"/>
        <end position="433"/>
    </location>
</feature>
<keyword evidence="2" id="KW-0472">Membrane</keyword>
<proteinExistence type="predicted"/>
<feature type="compositionally biased region" description="Low complexity" evidence="1">
    <location>
        <begin position="413"/>
        <end position="426"/>
    </location>
</feature>
<dbReference type="InterPro" id="IPR053169">
    <property type="entry name" value="MUG_Protein"/>
</dbReference>
<reference evidence="3 4" key="1">
    <citation type="submission" date="2024-01" db="EMBL/GenBank/DDBJ databases">
        <title>A draft genome for a cacao thread blight-causing isolate of Paramarasmius palmivorus.</title>
        <authorList>
            <person name="Baruah I.K."/>
            <person name="Bukari Y."/>
            <person name="Amoako-Attah I."/>
            <person name="Meinhardt L.W."/>
            <person name="Bailey B.A."/>
            <person name="Cohen S.P."/>
        </authorList>
    </citation>
    <scope>NUCLEOTIDE SEQUENCE [LARGE SCALE GENOMIC DNA]</scope>
    <source>
        <strain evidence="3 4">GH-12</strain>
    </source>
</reference>
<feature type="compositionally biased region" description="Gly residues" evidence="1">
    <location>
        <begin position="305"/>
        <end position="316"/>
    </location>
</feature>
<feature type="region of interest" description="Disordered" evidence="1">
    <location>
        <begin position="302"/>
        <end position="324"/>
    </location>
</feature>
<feature type="region of interest" description="Disordered" evidence="1">
    <location>
        <begin position="459"/>
        <end position="480"/>
    </location>
</feature>
<evidence type="ECO:0000256" key="1">
    <source>
        <dbReference type="SAM" id="MobiDB-lite"/>
    </source>
</evidence>
<evidence type="ECO:0008006" key="5">
    <source>
        <dbReference type="Google" id="ProtNLM"/>
    </source>
</evidence>
<dbReference type="Proteomes" id="UP001383192">
    <property type="component" value="Unassembled WGS sequence"/>
</dbReference>
<feature type="transmembrane region" description="Helical" evidence="2">
    <location>
        <begin position="330"/>
        <end position="353"/>
    </location>
</feature>
<dbReference type="PANTHER" id="PTHR47791">
    <property type="entry name" value="MEIOTICALLY UP-REGULATED GENE 191 PROTEIN"/>
    <property type="match status" value="1"/>
</dbReference>
<evidence type="ECO:0000313" key="4">
    <source>
        <dbReference type="Proteomes" id="UP001383192"/>
    </source>
</evidence>
<dbReference type="InterPro" id="IPR008928">
    <property type="entry name" value="6-hairpin_glycosidase_sf"/>
</dbReference>
<dbReference type="SUPFAM" id="SSF48208">
    <property type="entry name" value="Six-hairpin glycosidases"/>
    <property type="match status" value="1"/>
</dbReference>
<dbReference type="InterPro" id="IPR005198">
    <property type="entry name" value="Glyco_hydro_76"/>
</dbReference>
<dbReference type="AlphaFoldDB" id="A0AAW0BHX4"/>
<dbReference type="Gene3D" id="1.50.10.20">
    <property type="match status" value="1"/>
</dbReference>
<feature type="compositionally biased region" description="Polar residues" evidence="1">
    <location>
        <begin position="394"/>
        <end position="410"/>
    </location>
</feature>
<accession>A0AAW0BHX4</accession>
<organism evidence="3 4">
    <name type="scientific">Paramarasmius palmivorus</name>
    <dbReference type="NCBI Taxonomy" id="297713"/>
    <lineage>
        <taxon>Eukaryota</taxon>
        <taxon>Fungi</taxon>
        <taxon>Dikarya</taxon>
        <taxon>Basidiomycota</taxon>
        <taxon>Agaricomycotina</taxon>
        <taxon>Agaricomycetes</taxon>
        <taxon>Agaricomycetidae</taxon>
        <taxon>Agaricales</taxon>
        <taxon>Marasmiineae</taxon>
        <taxon>Marasmiaceae</taxon>
        <taxon>Paramarasmius</taxon>
    </lineage>
</organism>
<evidence type="ECO:0000256" key="2">
    <source>
        <dbReference type="SAM" id="Phobius"/>
    </source>
</evidence>
<protein>
    <recommendedName>
        <fullName evidence="5">Glycoside hydrolase family 76 protein</fullName>
    </recommendedName>
</protein>
<gene>
    <name evidence="3" type="ORF">VNI00_015830</name>
</gene>
<dbReference type="Pfam" id="PF03663">
    <property type="entry name" value="Glyco_hydro_76"/>
    <property type="match status" value="1"/>
</dbReference>
<evidence type="ECO:0000313" key="3">
    <source>
        <dbReference type="EMBL" id="KAK7025999.1"/>
    </source>
</evidence>
<name>A0AAW0BHX4_9AGAR</name>
<dbReference type="EMBL" id="JAYKXP010000109">
    <property type="protein sequence ID" value="KAK7025999.1"/>
    <property type="molecule type" value="Genomic_DNA"/>
</dbReference>
<feature type="compositionally biased region" description="Polar residues" evidence="1">
    <location>
        <begin position="372"/>
        <end position="382"/>
    </location>
</feature>
<keyword evidence="2" id="KW-1133">Transmembrane helix</keyword>
<keyword evidence="2" id="KW-0812">Transmembrane</keyword>
<sequence length="480" mass="50966">MARSDSFTKQTKYRDQLKEFLGLANIADRTSGNTPSYGYAAAHAHKAYNDDSFLSIAQNVWNVGRTYTLSSSDVNAGSIGVKNFPIQKQCLDAQANTQATMAGGTFLYTRTEDPQIAAISTGSFFVLSSLLAEVTLNSTYRDAAIDSMQFIQSHLYFKEGLVRDGISARQNDSCGTIDFINPYNSGLAIEGMSILASVTQDSSSQKTYPLWQNADGVIAAWYDRGDENIVRGLSAVYERNGASSFRSYVEAYLAVQYHAVVDQAAGSNVYGTSWIGPPTTTFDGAGQTSGVTVLTAAIPLTQSSSGGGSSNGGNCGSNGQSRSSATSAGAIAGAAVGGGALVGLVGTVAFLCLRRQERRERKRQLGRPTPFHDTNTTSTDTKSPIPPATIESLPDTQSRPVSRSALTTMTPGAPVAPSVVHSSHASESGRNGDEISNAELYRLLSERLESGRWDTHISLPPYPWSSQEGSVRSGAVPQAR</sequence>
<comment type="caution">
    <text evidence="3">The sequence shown here is derived from an EMBL/GenBank/DDBJ whole genome shotgun (WGS) entry which is preliminary data.</text>
</comment>
<dbReference type="GO" id="GO:0005975">
    <property type="term" value="P:carbohydrate metabolic process"/>
    <property type="evidence" value="ECO:0007669"/>
    <property type="project" value="InterPro"/>
</dbReference>